<reference evidence="2 3" key="1">
    <citation type="submission" date="2019-07" db="EMBL/GenBank/DDBJ databases">
        <title>Whole genome shotgun sequence of Kocuria turfanensis NBRC 107627.</title>
        <authorList>
            <person name="Hosoyama A."/>
            <person name="Uohara A."/>
            <person name="Ohji S."/>
            <person name="Ichikawa N."/>
        </authorList>
    </citation>
    <scope>NUCLEOTIDE SEQUENCE [LARGE SCALE GENOMIC DNA]</scope>
    <source>
        <strain evidence="2 3">NBRC 107627</strain>
    </source>
</reference>
<feature type="compositionally biased region" description="Basic and acidic residues" evidence="1">
    <location>
        <begin position="30"/>
        <end position="41"/>
    </location>
</feature>
<dbReference type="EMBL" id="BJZS01000051">
    <property type="protein sequence ID" value="GEO95788.1"/>
    <property type="molecule type" value="Genomic_DNA"/>
</dbReference>
<comment type="caution">
    <text evidence="2">The sequence shown here is derived from an EMBL/GenBank/DDBJ whole genome shotgun (WGS) entry which is preliminary data.</text>
</comment>
<evidence type="ECO:0000313" key="2">
    <source>
        <dbReference type="EMBL" id="GEO95788.1"/>
    </source>
</evidence>
<feature type="compositionally biased region" description="Low complexity" evidence="1">
    <location>
        <begin position="45"/>
        <end position="60"/>
    </location>
</feature>
<sequence length="81" mass="8141">MFDAGALSASISTAMRLSSVLTPRLCHGECDREHETRRPGDTEPSIGSARAAGVAAQASESAKDSAKPAAVLSATAGPPCS</sequence>
<keyword evidence="3" id="KW-1185">Reference proteome</keyword>
<dbReference type="Proteomes" id="UP000321103">
    <property type="component" value="Unassembled WGS sequence"/>
</dbReference>
<dbReference type="AlphaFoldDB" id="A0A512IDM2"/>
<accession>A0A512IDM2</accession>
<feature type="region of interest" description="Disordered" evidence="1">
    <location>
        <begin position="30"/>
        <end position="81"/>
    </location>
</feature>
<name>A0A512IDM2_9MICC</name>
<organism evidence="2 3">
    <name type="scientific">Kocuria turfanensis</name>
    <dbReference type="NCBI Taxonomy" id="388357"/>
    <lineage>
        <taxon>Bacteria</taxon>
        <taxon>Bacillati</taxon>
        <taxon>Actinomycetota</taxon>
        <taxon>Actinomycetes</taxon>
        <taxon>Micrococcales</taxon>
        <taxon>Micrococcaceae</taxon>
        <taxon>Kocuria</taxon>
    </lineage>
</organism>
<evidence type="ECO:0000256" key="1">
    <source>
        <dbReference type="SAM" id="MobiDB-lite"/>
    </source>
</evidence>
<gene>
    <name evidence="2" type="ORF">KTU01_19110</name>
</gene>
<evidence type="ECO:0000313" key="3">
    <source>
        <dbReference type="Proteomes" id="UP000321103"/>
    </source>
</evidence>
<proteinExistence type="predicted"/>
<protein>
    <submittedName>
        <fullName evidence="2">Uncharacterized protein</fullName>
    </submittedName>
</protein>